<dbReference type="EMBL" id="JAULSV010000007">
    <property type="protein sequence ID" value="KAK0639174.1"/>
    <property type="molecule type" value="Genomic_DNA"/>
</dbReference>
<dbReference type="Proteomes" id="UP001174936">
    <property type="component" value="Unassembled WGS sequence"/>
</dbReference>
<dbReference type="PANTHER" id="PTHR38166">
    <property type="entry name" value="C2H2-TYPE DOMAIN-CONTAINING PROTEIN-RELATED"/>
    <property type="match status" value="1"/>
</dbReference>
<accession>A0AA39XS86</accession>
<comment type="caution">
    <text evidence="3">The sequence shown here is derived from an EMBL/GenBank/DDBJ whole genome shotgun (WGS) entry which is preliminary data.</text>
</comment>
<feature type="region of interest" description="Disordered" evidence="1">
    <location>
        <begin position="73"/>
        <end position="109"/>
    </location>
</feature>
<feature type="compositionally biased region" description="Polar residues" evidence="1">
    <location>
        <begin position="142"/>
        <end position="151"/>
    </location>
</feature>
<feature type="compositionally biased region" description="Polar residues" evidence="1">
    <location>
        <begin position="372"/>
        <end position="394"/>
    </location>
</feature>
<name>A0AA39XS86_9PEZI</name>
<keyword evidence="4" id="KW-1185">Reference proteome</keyword>
<dbReference type="AlphaFoldDB" id="A0AA39XS86"/>
<evidence type="ECO:0000256" key="1">
    <source>
        <dbReference type="SAM" id="MobiDB-lite"/>
    </source>
</evidence>
<dbReference type="InterPro" id="IPR025676">
    <property type="entry name" value="Clr5_dom"/>
</dbReference>
<evidence type="ECO:0000259" key="2">
    <source>
        <dbReference type="Pfam" id="PF14420"/>
    </source>
</evidence>
<feature type="region of interest" description="Disordered" evidence="1">
    <location>
        <begin position="126"/>
        <end position="176"/>
    </location>
</feature>
<feature type="region of interest" description="Disordered" evidence="1">
    <location>
        <begin position="354"/>
        <end position="430"/>
    </location>
</feature>
<dbReference type="PANTHER" id="PTHR38166:SF1">
    <property type="entry name" value="C2H2-TYPE DOMAIN-CONTAINING PROTEIN"/>
    <property type="match status" value="1"/>
</dbReference>
<proteinExistence type="predicted"/>
<evidence type="ECO:0000313" key="3">
    <source>
        <dbReference type="EMBL" id="KAK0639174.1"/>
    </source>
</evidence>
<gene>
    <name evidence="3" type="ORF">B0T16DRAFT_449952</name>
</gene>
<organism evidence="3 4">
    <name type="scientific">Cercophora newfieldiana</name>
    <dbReference type="NCBI Taxonomy" id="92897"/>
    <lineage>
        <taxon>Eukaryota</taxon>
        <taxon>Fungi</taxon>
        <taxon>Dikarya</taxon>
        <taxon>Ascomycota</taxon>
        <taxon>Pezizomycotina</taxon>
        <taxon>Sordariomycetes</taxon>
        <taxon>Sordariomycetidae</taxon>
        <taxon>Sordariales</taxon>
        <taxon>Lasiosphaeriaceae</taxon>
        <taxon>Cercophora</taxon>
    </lineage>
</organism>
<protein>
    <recommendedName>
        <fullName evidence="2">Clr5 domain-containing protein</fullName>
    </recommendedName>
</protein>
<feature type="domain" description="Clr5" evidence="2">
    <location>
        <begin position="17"/>
        <end position="67"/>
    </location>
</feature>
<feature type="compositionally biased region" description="Polar residues" evidence="1">
    <location>
        <begin position="80"/>
        <end position="90"/>
    </location>
</feature>
<sequence>MANPDTSKSAAAVRIPPERWAKYRAIIGDKYARGNLQELMKEMQEEHDFVATKRQYVHQLDKWGMFKYKSTARAKAPRRSSPQPEVTSVLSPALTPESEEAHTQAGGPPAAYAHFPFSRWLFREDPPLGTTPSATAAPGPQPTHTSSSQASRDGAPSKRQRGEDHVTIEPGTGVGVLTCPYRRRNPRRFNIRDHQACATDVFLDMSQVKLHVRTEHLTCLHHLKCPRCHRVFLTLDDVSAHLAVPSSQICALAPEDMPVDPEDGINFELERVLRESMKETGNIVKMWVDLWRLLFPQDTEVLSPYFEPAVEHFELWDFVMDRFPRAAVVEFLSGAPPAKQLEIEERVRETLKRTMDSFPGPPRQLGGRPIANSGSNANSIPDSNMDSTMTSPPEQSEWDGDEGESAPWLGWFKPPGAQWLPPHMREKRPT</sequence>
<evidence type="ECO:0000313" key="4">
    <source>
        <dbReference type="Proteomes" id="UP001174936"/>
    </source>
</evidence>
<dbReference type="Pfam" id="PF14420">
    <property type="entry name" value="Clr5"/>
    <property type="match status" value="1"/>
</dbReference>
<reference evidence="3" key="1">
    <citation type="submission" date="2023-06" db="EMBL/GenBank/DDBJ databases">
        <title>Genome-scale phylogeny and comparative genomics of the fungal order Sordariales.</title>
        <authorList>
            <consortium name="Lawrence Berkeley National Laboratory"/>
            <person name="Hensen N."/>
            <person name="Bonometti L."/>
            <person name="Westerberg I."/>
            <person name="Brannstrom I.O."/>
            <person name="Guillou S."/>
            <person name="Cros-Aarteil S."/>
            <person name="Calhoun S."/>
            <person name="Haridas S."/>
            <person name="Kuo A."/>
            <person name="Mondo S."/>
            <person name="Pangilinan J."/>
            <person name="Riley R."/>
            <person name="Labutti K."/>
            <person name="Andreopoulos B."/>
            <person name="Lipzen A."/>
            <person name="Chen C."/>
            <person name="Yanf M."/>
            <person name="Daum C."/>
            <person name="Ng V."/>
            <person name="Clum A."/>
            <person name="Steindorff A."/>
            <person name="Ohm R."/>
            <person name="Martin F."/>
            <person name="Silar P."/>
            <person name="Natvig D."/>
            <person name="Lalanne C."/>
            <person name="Gautier V."/>
            <person name="Ament-Velasquez S.L."/>
            <person name="Kruys A."/>
            <person name="Hutchinson M.I."/>
            <person name="Powell A.J."/>
            <person name="Barry K."/>
            <person name="Miller A.N."/>
            <person name="Grigoriev I.V."/>
            <person name="Debuchy R."/>
            <person name="Gladieux P."/>
            <person name="Thoren M.H."/>
            <person name="Johannesson H."/>
        </authorList>
    </citation>
    <scope>NUCLEOTIDE SEQUENCE</scope>
    <source>
        <strain evidence="3">SMH2532-1</strain>
    </source>
</reference>